<keyword evidence="2" id="KW-1185">Reference proteome</keyword>
<dbReference type="RefSeq" id="YP_009210929.1">
    <property type="nucleotide sequence ID" value="NC_028934.1"/>
</dbReference>
<dbReference type="OrthoDB" id="26177at10239"/>
<proteinExistence type="predicted"/>
<evidence type="ECO:0000313" key="1">
    <source>
        <dbReference type="EMBL" id="AKF14335.1"/>
    </source>
</evidence>
<name>A0A0F6WDT1_9CAUD</name>
<dbReference type="GeneID" id="26637376"/>
<sequence>MTADDQLEPVTIVDKRAQRRADKVLTEHLRNAQRDQLAANVRQLAGTTWWAAQSSPTPDEVLASRDALVMEARMQGLDV</sequence>
<dbReference type="EMBL" id="KR080194">
    <property type="protein sequence ID" value="AKF14335.1"/>
    <property type="molecule type" value="Genomic_DNA"/>
</dbReference>
<accession>A0A0F6WDT1</accession>
<evidence type="ECO:0000313" key="2">
    <source>
        <dbReference type="Proteomes" id="UP000203101"/>
    </source>
</evidence>
<organism evidence="1 2">
    <name type="scientific">Mycobacterium phage Vincenzo</name>
    <dbReference type="NCBI Taxonomy" id="1647301"/>
    <lineage>
        <taxon>Viruses</taxon>
        <taxon>Duplodnaviria</taxon>
        <taxon>Heunggongvirae</taxon>
        <taxon>Uroviricota</taxon>
        <taxon>Caudoviricetes</taxon>
        <taxon>Bclasvirinae</taxon>
        <taxon>Coopervirus</taxon>
        <taxon>Coopervirus vincenzo</taxon>
    </lineage>
</organism>
<dbReference type="KEGG" id="vg:26637376"/>
<reference evidence="1 2" key="1">
    <citation type="journal article" date="2015" name="Genome Announc.">
        <title>Genome Sequences of Mycobacteriophages AlanGrant, Baee, Corofin, OrangeOswald, and Vincenzo, New Members of Cluster B.</title>
        <authorList>
            <person name="Pope W.H."/>
            <person name="Carbonara M.E."/>
            <person name="Cioffi H.M."/>
            <person name="Cruz T."/>
            <person name="Dang B.Q."/>
            <person name="Doyle A.N."/>
            <person name="Fan O.H."/>
            <person name="Gallagher M."/>
            <person name="Gentile G.M."/>
            <person name="German B.A."/>
            <person name="Farrell M.E."/>
            <person name="Gerwig M."/>
            <person name="Hunter K.L."/>
            <person name="Lefever V.E."/>
            <person name="Marfisi N.A."/>
            <person name="McDonnell J.E."/>
            <person name="Monga J.K."/>
            <person name="Quiroz K.G."/>
            <person name="Pong A.C."/>
            <person name="Rimple P.A."/>
            <person name="Situ M."/>
            <person name="Sohnen P.C."/>
            <person name="Stockinger A.N."/>
            <person name="Thompson P.K."/>
            <person name="Torchio N.M."/>
            <person name="Toner C.L."/>
            <person name="Ulbrich M.C."/>
            <person name="Vohra N.I."/>
            <person name="Zakir A."/>
            <person name="Adkins N.L."/>
            <person name="Brown B.R."/>
            <person name="Churilla B.M."/>
            <person name="Kramer Z.J."/>
            <person name="Lapin J.S."/>
            <person name="Montgomery M.T."/>
            <person name="Prout A.K."/>
            <person name="Grubb S.R."/>
            <person name="Warner M.H."/>
            <person name="Bowman C.A."/>
            <person name="Russell D.A."/>
            <person name="Hatfull G.F."/>
        </authorList>
    </citation>
    <scope>NUCLEOTIDE SEQUENCE [LARGE SCALE GENOMIC DNA]</scope>
</reference>
<gene>
    <name evidence="1" type="primary">73</name>
    <name evidence="1" type="ORF">SEA_VINCENZO_73</name>
</gene>
<dbReference type="Proteomes" id="UP000203101">
    <property type="component" value="Segment"/>
</dbReference>
<protein>
    <submittedName>
        <fullName evidence="1">Uncharacterized protein</fullName>
    </submittedName>
</protein>